<dbReference type="GO" id="GO:0003743">
    <property type="term" value="F:translation initiation factor activity"/>
    <property type="evidence" value="ECO:0007669"/>
    <property type="project" value="UniProtKB-KW"/>
</dbReference>
<dbReference type="NCBIfam" id="NF011175">
    <property type="entry name" value="PRK14578.1"/>
    <property type="match status" value="1"/>
</dbReference>
<keyword evidence="5 7" id="KW-0251">Elongation factor</keyword>
<comment type="pathway">
    <text evidence="2 7">Protein biosynthesis; polypeptide chain elongation.</text>
</comment>
<dbReference type="FunFam" id="2.40.50.140:FF:000009">
    <property type="entry name" value="Elongation factor P"/>
    <property type="match status" value="1"/>
</dbReference>
<evidence type="ECO:0000256" key="8">
    <source>
        <dbReference type="NCBIfam" id="TIGR00038"/>
    </source>
</evidence>
<dbReference type="Proteomes" id="UP000184171">
    <property type="component" value="Unassembled WGS sequence"/>
</dbReference>
<comment type="similarity">
    <text evidence="3 7 9">Belongs to the elongation factor P family.</text>
</comment>
<keyword evidence="4 7" id="KW-0963">Cytoplasm</keyword>
<dbReference type="PANTHER" id="PTHR30053">
    <property type="entry name" value="ELONGATION FACTOR P"/>
    <property type="match status" value="1"/>
</dbReference>
<dbReference type="CDD" id="cd04470">
    <property type="entry name" value="S1_EF-P_repeat_1"/>
    <property type="match status" value="1"/>
</dbReference>
<evidence type="ECO:0000256" key="1">
    <source>
        <dbReference type="ARBA" id="ARBA00004496"/>
    </source>
</evidence>
<dbReference type="Gene3D" id="2.30.30.30">
    <property type="match status" value="1"/>
</dbReference>
<evidence type="ECO:0000313" key="12">
    <source>
        <dbReference type="EMBL" id="SHJ45608.1"/>
    </source>
</evidence>
<dbReference type="SUPFAM" id="SSF50104">
    <property type="entry name" value="Translation proteins SH3-like domain"/>
    <property type="match status" value="1"/>
</dbReference>
<evidence type="ECO:0000259" key="11">
    <source>
        <dbReference type="SMART" id="SM01185"/>
    </source>
</evidence>
<dbReference type="InterPro" id="IPR008991">
    <property type="entry name" value="Translation_prot_SH3-like_sf"/>
</dbReference>
<dbReference type="EMBL" id="FQZT01000008">
    <property type="protein sequence ID" value="SHJ45608.1"/>
    <property type="molecule type" value="Genomic_DNA"/>
</dbReference>
<dbReference type="PROSITE" id="PS01275">
    <property type="entry name" value="EFP"/>
    <property type="match status" value="1"/>
</dbReference>
<dbReference type="InterPro" id="IPR013185">
    <property type="entry name" value="Transl_elong_KOW-like"/>
</dbReference>
<dbReference type="Pfam" id="PF08207">
    <property type="entry name" value="EFP_N"/>
    <property type="match status" value="1"/>
</dbReference>
<dbReference type="InterPro" id="IPR020599">
    <property type="entry name" value="Transl_elong_fac_P/YeiP"/>
</dbReference>
<dbReference type="Gene3D" id="2.40.50.140">
    <property type="entry name" value="Nucleic acid-binding proteins"/>
    <property type="match status" value="2"/>
</dbReference>
<dbReference type="UniPathway" id="UPA00345"/>
<dbReference type="STRING" id="1122189.SAMN02745165_02435"/>
<evidence type="ECO:0000256" key="2">
    <source>
        <dbReference type="ARBA" id="ARBA00004815"/>
    </source>
</evidence>
<dbReference type="PANTHER" id="PTHR30053:SF14">
    <property type="entry name" value="TRANSLATION ELONGATION FACTOR KOW-LIKE DOMAIN-CONTAINING PROTEIN"/>
    <property type="match status" value="1"/>
</dbReference>
<evidence type="ECO:0000256" key="6">
    <source>
        <dbReference type="ARBA" id="ARBA00022917"/>
    </source>
</evidence>
<dbReference type="InterPro" id="IPR012340">
    <property type="entry name" value="NA-bd_OB-fold"/>
</dbReference>
<dbReference type="SMART" id="SM01185">
    <property type="entry name" value="EFP"/>
    <property type="match status" value="1"/>
</dbReference>
<dbReference type="InterPro" id="IPR013852">
    <property type="entry name" value="Transl_elong_P/YeiP_CS"/>
</dbReference>
<evidence type="ECO:0000256" key="5">
    <source>
        <dbReference type="ARBA" id="ARBA00022768"/>
    </source>
</evidence>
<feature type="domain" description="Translation elongation factor P/YeiP central" evidence="11">
    <location>
        <begin position="69"/>
        <end position="123"/>
    </location>
</feature>
<dbReference type="InterPro" id="IPR001059">
    <property type="entry name" value="Transl_elong_P/YeiP_cen"/>
</dbReference>
<keyword evidence="13" id="KW-1185">Reference proteome</keyword>
<dbReference type="RefSeq" id="WP_072909010.1">
    <property type="nucleotide sequence ID" value="NZ_FQZT01000008.1"/>
</dbReference>
<evidence type="ECO:0000256" key="4">
    <source>
        <dbReference type="ARBA" id="ARBA00022490"/>
    </source>
</evidence>
<comment type="function">
    <text evidence="7">Involved in peptide bond synthesis. Stimulates efficient translation and peptide-bond synthesis on native or reconstituted 70S ribosomes in vitro. Probably functions indirectly by altering the affinity of the ribosome for aminoacyl-tRNA, thus increasing their reactivity as acceptors for peptidyl transferase.</text>
</comment>
<keyword evidence="6 7" id="KW-0648">Protein biosynthesis</keyword>
<accession>A0A1M6JFW7</accession>
<proteinExistence type="inferred from homology"/>
<evidence type="ECO:0000256" key="9">
    <source>
        <dbReference type="RuleBase" id="RU004389"/>
    </source>
</evidence>
<dbReference type="Pfam" id="PF01132">
    <property type="entry name" value="EFP"/>
    <property type="match status" value="1"/>
</dbReference>
<dbReference type="OrthoDB" id="9801844at2"/>
<dbReference type="SMART" id="SM00841">
    <property type="entry name" value="Elong-fact-P_C"/>
    <property type="match status" value="1"/>
</dbReference>
<dbReference type="PIRSF" id="PIRSF005901">
    <property type="entry name" value="EF-P"/>
    <property type="match status" value="1"/>
</dbReference>
<dbReference type="GO" id="GO:0043043">
    <property type="term" value="P:peptide biosynthetic process"/>
    <property type="evidence" value="ECO:0007669"/>
    <property type="project" value="InterPro"/>
</dbReference>
<evidence type="ECO:0000313" key="13">
    <source>
        <dbReference type="Proteomes" id="UP000184171"/>
    </source>
</evidence>
<dbReference type="NCBIfam" id="NF001810">
    <property type="entry name" value="PRK00529.1"/>
    <property type="match status" value="1"/>
</dbReference>
<keyword evidence="12" id="KW-0396">Initiation factor</keyword>
<gene>
    <name evidence="7" type="primary">efp</name>
    <name evidence="12" type="ORF">SAMN02745165_02435</name>
</gene>
<dbReference type="NCBIfam" id="TIGR00038">
    <property type="entry name" value="efp"/>
    <property type="match status" value="1"/>
</dbReference>
<dbReference type="GO" id="GO:0003746">
    <property type="term" value="F:translation elongation factor activity"/>
    <property type="evidence" value="ECO:0007669"/>
    <property type="project" value="UniProtKB-UniRule"/>
</dbReference>
<dbReference type="Pfam" id="PF09285">
    <property type="entry name" value="Elong-fact-P_C"/>
    <property type="match status" value="1"/>
</dbReference>
<dbReference type="InterPro" id="IPR015365">
    <property type="entry name" value="Elong-fact-P_C"/>
</dbReference>
<dbReference type="FunFam" id="2.40.50.140:FF:000004">
    <property type="entry name" value="Elongation factor P"/>
    <property type="match status" value="1"/>
</dbReference>
<reference evidence="12 13" key="1">
    <citation type="submission" date="2016-11" db="EMBL/GenBank/DDBJ databases">
        <authorList>
            <person name="Jaros S."/>
            <person name="Januszkiewicz K."/>
            <person name="Wedrychowicz H."/>
        </authorList>
    </citation>
    <scope>NUCLEOTIDE SEQUENCE [LARGE SCALE GENOMIC DNA]</scope>
    <source>
        <strain evidence="12 13">DSM 5091</strain>
    </source>
</reference>
<evidence type="ECO:0000256" key="7">
    <source>
        <dbReference type="HAMAP-Rule" id="MF_00141"/>
    </source>
</evidence>
<evidence type="ECO:0000256" key="3">
    <source>
        <dbReference type="ARBA" id="ARBA00009479"/>
    </source>
</evidence>
<name>A0A1M6JFW7_MALRU</name>
<dbReference type="CDD" id="cd05794">
    <property type="entry name" value="S1_EF-P_repeat_2"/>
    <property type="match status" value="1"/>
</dbReference>
<dbReference type="InterPro" id="IPR011768">
    <property type="entry name" value="Transl_elongation_fac_P"/>
</dbReference>
<dbReference type="HAMAP" id="MF_00141">
    <property type="entry name" value="EF_P"/>
    <property type="match status" value="1"/>
</dbReference>
<organism evidence="12 13">
    <name type="scientific">Malonomonas rubra DSM 5091</name>
    <dbReference type="NCBI Taxonomy" id="1122189"/>
    <lineage>
        <taxon>Bacteria</taxon>
        <taxon>Pseudomonadati</taxon>
        <taxon>Thermodesulfobacteriota</taxon>
        <taxon>Desulfuromonadia</taxon>
        <taxon>Desulfuromonadales</taxon>
        <taxon>Geopsychrobacteraceae</taxon>
        <taxon>Malonomonas</taxon>
    </lineage>
</organism>
<dbReference type="AlphaFoldDB" id="A0A1M6JFW7"/>
<dbReference type="GO" id="GO:0005829">
    <property type="term" value="C:cytosol"/>
    <property type="evidence" value="ECO:0007669"/>
    <property type="project" value="UniProtKB-ARBA"/>
</dbReference>
<dbReference type="SUPFAM" id="SSF50249">
    <property type="entry name" value="Nucleic acid-binding proteins"/>
    <property type="match status" value="2"/>
</dbReference>
<protein>
    <recommendedName>
        <fullName evidence="7 8">Elongation factor P</fullName>
        <shortName evidence="7">EF-P</shortName>
    </recommendedName>
</protein>
<evidence type="ECO:0000259" key="10">
    <source>
        <dbReference type="SMART" id="SM00841"/>
    </source>
</evidence>
<dbReference type="InterPro" id="IPR014722">
    <property type="entry name" value="Rib_uL2_dom2"/>
</dbReference>
<comment type="subcellular location">
    <subcellularLocation>
        <location evidence="1 7">Cytoplasm</location>
    </subcellularLocation>
</comment>
<sequence length="188" mass="20694">MINAGDLKRGTVMQLDDAPCIVLDVTQQSPTARGGNTLIKTKYRNLISGQVLQKTFKSGDRIDEADFNRRKGQFLYASGDGGVFMDQESYEQYEIEGDMYDDIKGYLLEGGEVSLGVFNDQVVSLEVPQVVELEVTETAPAIKNATATAQTKEAILETGISVQVPGYLEAGERIKVDTRECRFVSRAQ</sequence>
<feature type="domain" description="Elongation factor P C-terminal" evidence="10">
    <location>
        <begin position="131"/>
        <end position="186"/>
    </location>
</feature>